<feature type="chain" id="PRO_5015119576" evidence="2">
    <location>
        <begin position="21"/>
        <end position="381"/>
    </location>
</feature>
<evidence type="ECO:0000313" key="4">
    <source>
        <dbReference type="Proteomes" id="UP000241769"/>
    </source>
</evidence>
<name>A0A2P6NYK9_9EUKA</name>
<dbReference type="InterPro" id="IPR011044">
    <property type="entry name" value="Quino_amine_DH_bsu"/>
</dbReference>
<accession>A0A2P6NYK9</accession>
<reference evidence="3 4" key="1">
    <citation type="journal article" date="2018" name="Genome Biol. Evol.">
        <title>Multiple Roots of Fruiting Body Formation in Amoebozoa.</title>
        <authorList>
            <person name="Hillmann F."/>
            <person name="Forbes G."/>
            <person name="Novohradska S."/>
            <person name="Ferling I."/>
            <person name="Riege K."/>
            <person name="Groth M."/>
            <person name="Westermann M."/>
            <person name="Marz M."/>
            <person name="Spaller T."/>
            <person name="Winckler T."/>
            <person name="Schaap P."/>
            <person name="Glockner G."/>
        </authorList>
    </citation>
    <scope>NUCLEOTIDE SEQUENCE [LARGE SCALE GENOMIC DNA]</scope>
    <source>
        <strain evidence="3 4">Jena</strain>
    </source>
</reference>
<dbReference type="SUPFAM" id="SSF50969">
    <property type="entry name" value="YVTN repeat-like/Quinoprotein amine dehydrogenase"/>
    <property type="match status" value="1"/>
</dbReference>
<proteinExistence type="predicted"/>
<keyword evidence="4" id="KW-1185">Reference proteome</keyword>
<feature type="compositionally biased region" description="Low complexity" evidence="1">
    <location>
        <begin position="308"/>
        <end position="318"/>
    </location>
</feature>
<evidence type="ECO:0000256" key="2">
    <source>
        <dbReference type="SAM" id="SignalP"/>
    </source>
</evidence>
<keyword evidence="2" id="KW-0732">Signal</keyword>
<protein>
    <submittedName>
        <fullName evidence="3">Uncharacterized protein</fullName>
    </submittedName>
</protein>
<dbReference type="AlphaFoldDB" id="A0A2P6NYK9"/>
<feature type="region of interest" description="Disordered" evidence="1">
    <location>
        <begin position="308"/>
        <end position="361"/>
    </location>
</feature>
<evidence type="ECO:0000313" key="3">
    <source>
        <dbReference type="EMBL" id="PRP89040.1"/>
    </source>
</evidence>
<dbReference type="Proteomes" id="UP000241769">
    <property type="component" value="Unassembled WGS sequence"/>
</dbReference>
<evidence type="ECO:0000256" key="1">
    <source>
        <dbReference type="SAM" id="MobiDB-lite"/>
    </source>
</evidence>
<gene>
    <name evidence="3" type="ORF">PROFUN_02318</name>
</gene>
<feature type="signal peptide" evidence="2">
    <location>
        <begin position="1"/>
        <end position="20"/>
    </location>
</feature>
<dbReference type="EMBL" id="MDYQ01000006">
    <property type="protein sequence ID" value="PRP89040.1"/>
    <property type="molecule type" value="Genomic_DNA"/>
</dbReference>
<sequence length="381" mass="40162">MQHTNTMMILSILLFSTALAVNSNTFTPAAVRDGNTYFFTGFGPYLYTFNLPSLSLQKTDYDASGSFGQPATFDGRYAYFSDGGNGSYRLDTTNNLAFEYLANTPAPEATYDYYAANPVYDSANNSYTFNYGNATNNASIIKASPSGQVLATARLVGSQNPSEGFSFLQTLSIQNDSLYVIASQQDGYRSTFDYDFFSLSSSDLSIHDGPVHLPGSGSSGCPVPPRQCGVPVLNSLSVYNGSVVYTYTISTSVGEVGNMTSGPFQVYVVSYNRDCGFSRNFFDDEGTQPSTIGNSTCNVSTSTSSATSSSAAATSSSSVTPIDTTPSASSNDGGSATVNNAGAASTVNGDANPVTQVRDQAGSATRWTISISFVLGLMLLV</sequence>
<dbReference type="InParanoid" id="A0A2P6NYK9"/>
<feature type="compositionally biased region" description="Polar residues" evidence="1">
    <location>
        <begin position="319"/>
        <end position="361"/>
    </location>
</feature>
<comment type="caution">
    <text evidence="3">The sequence shown here is derived from an EMBL/GenBank/DDBJ whole genome shotgun (WGS) entry which is preliminary data.</text>
</comment>
<organism evidence="3 4">
    <name type="scientific">Planoprotostelium fungivorum</name>
    <dbReference type="NCBI Taxonomy" id="1890364"/>
    <lineage>
        <taxon>Eukaryota</taxon>
        <taxon>Amoebozoa</taxon>
        <taxon>Evosea</taxon>
        <taxon>Variosea</taxon>
        <taxon>Cavosteliida</taxon>
        <taxon>Cavosteliaceae</taxon>
        <taxon>Planoprotostelium</taxon>
    </lineage>
</organism>